<proteinExistence type="predicted"/>
<dbReference type="EMBL" id="MVHG01000095">
    <property type="protein sequence ID" value="ORA08477.1"/>
    <property type="molecule type" value="Genomic_DNA"/>
</dbReference>
<keyword evidence="1" id="KW-1133">Transmembrane helix</keyword>
<keyword evidence="1" id="KW-0472">Membrane</keyword>
<organism evidence="2 3">
    <name type="scientific">Mycobacterium arosiense ATCC BAA-1401 = DSM 45069</name>
    <dbReference type="NCBI Taxonomy" id="1265311"/>
    <lineage>
        <taxon>Bacteria</taxon>
        <taxon>Bacillati</taxon>
        <taxon>Actinomycetota</taxon>
        <taxon>Actinomycetes</taxon>
        <taxon>Mycobacteriales</taxon>
        <taxon>Mycobacteriaceae</taxon>
        <taxon>Mycobacterium</taxon>
        <taxon>Mycobacterium avium complex (MAC)</taxon>
    </lineage>
</organism>
<dbReference type="Proteomes" id="UP000192707">
    <property type="component" value="Unassembled WGS sequence"/>
</dbReference>
<reference evidence="2 3" key="1">
    <citation type="submission" date="2016-12" db="EMBL/GenBank/DDBJ databases">
        <title>The new phylogeny of genus Mycobacterium.</title>
        <authorList>
            <person name="Tortoli E."/>
            <person name="Trovato A."/>
            <person name="Cirillo D.M."/>
        </authorList>
    </citation>
    <scope>NUCLEOTIDE SEQUENCE [LARGE SCALE GENOMIC DNA]</scope>
    <source>
        <strain evidence="2 3">DSM 45069</strain>
    </source>
</reference>
<keyword evidence="1" id="KW-0812">Transmembrane</keyword>
<dbReference type="AlphaFoldDB" id="A0A1W9Z7N3"/>
<dbReference type="OrthoDB" id="4829830at2"/>
<feature type="transmembrane region" description="Helical" evidence="1">
    <location>
        <begin position="50"/>
        <end position="73"/>
    </location>
</feature>
<comment type="caution">
    <text evidence="2">The sequence shown here is derived from an EMBL/GenBank/DDBJ whole genome shotgun (WGS) entry which is preliminary data.</text>
</comment>
<evidence type="ECO:0000313" key="2">
    <source>
        <dbReference type="EMBL" id="ORA08477.1"/>
    </source>
</evidence>
<evidence type="ECO:0000313" key="3">
    <source>
        <dbReference type="Proteomes" id="UP000192707"/>
    </source>
</evidence>
<evidence type="ECO:0008006" key="4">
    <source>
        <dbReference type="Google" id="ProtNLM"/>
    </source>
</evidence>
<evidence type="ECO:0000256" key="1">
    <source>
        <dbReference type="SAM" id="Phobius"/>
    </source>
</evidence>
<protein>
    <recommendedName>
        <fullName evidence="4">Proline and glycine rich transmembrane protein</fullName>
    </recommendedName>
</protein>
<feature type="transmembrane region" description="Helical" evidence="1">
    <location>
        <begin position="178"/>
        <end position="196"/>
    </location>
</feature>
<name>A0A1W9Z7N3_MYCAI</name>
<sequence length="223" mass="22861">MALIVSALAYSVLIGVASSLIGLSQDLGTTAAGSDDDYFTFTTNLNGSGLALLIVGYLVAYLVSAFAHSAFLSGCLDLADGRHVTIGSFFKPRNFAMAYVAALIVGILTSIGLSLCLIPGLIVSLFVQFTILFVVDRSESALKGFNSSFSLVGSNFANALLVWLVILAAALVSLVTCGLGALVAVPLGALVLTYAYRKLSGGHVVPVQQAGYQSGPPPGPAPA</sequence>
<gene>
    <name evidence="2" type="ORF">BST14_24120</name>
</gene>
<accession>A0A1W9Z7N3</accession>
<keyword evidence="3" id="KW-1185">Reference proteome</keyword>